<name>A0A2L1CAQ4_METMI</name>
<evidence type="ECO:0000313" key="15">
    <source>
        <dbReference type="Proteomes" id="UP000590564"/>
    </source>
</evidence>
<dbReference type="AlphaFoldDB" id="A0A2L1CAQ4"/>
<dbReference type="KEGG" id="mmad:MMJJ_10540"/>
<dbReference type="Proteomes" id="UP000590564">
    <property type="component" value="Unassembled WGS sequence"/>
</dbReference>
<organism evidence="1 10">
    <name type="scientific">Methanococcus maripaludis</name>
    <name type="common">Methanococcus deltae</name>
    <dbReference type="NCBI Taxonomy" id="39152"/>
    <lineage>
        <taxon>Archaea</taxon>
        <taxon>Methanobacteriati</taxon>
        <taxon>Methanobacteriota</taxon>
        <taxon>Methanomada group</taxon>
        <taxon>Methanococci</taxon>
        <taxon>Methanococcales</taxon>
        <taxon>Methanococcaceae</taxon>
        <taxon>Methanococcus</taxon>
    </lineage>
</organism>
<reference evidence="11 12" key="3">
    <citation type="submission" date="2020-07" db="EMBL/GenBank/DDBJ databases">
        <title>Genomic Encyclopedia of Type Strains, Phase IV (KMG-V): Genome sequencing to study the core and pangenomes of soil and plant-associated prokaryotes.</title>
        <authorList>
            <person name="Whitman W."/>
        </authorList>
    </citation>
    <scope>NUCLEOTIDE SEQUENCE [LARGE SCALE GENOMIC DNA]</scope>
    <source>
        <strain evidence="3 12">A1</strain>
        <strain evidence="2 13">A5</strain>
        <strain evidence="4 11">C12</strain>
        <strain evidence="6 15">D1</strain>
        <strain evidence="5 14">DSM 7078</strain>
        <strain evidence="8">RC</strain>
    </source>
</reference>
<dbReference type="Proteomes" id="UP000714405">
    <property type="component" value="Unassembled WGS sequence"/>
</dbReference>
<dbReference type="EMBL" id="JACDUJ010000001">
    <property type="protein sequence ID" value="MBA2845832.1"/>
    <property type="molecule type" value="Genomic_DNA"/>
</dbReference>
<evidence type="ECO:0000313" key="11">
    <source>
        <dbReference type="Proteomes" id="UP000558015"/>
    </source>
</evidence>
<dbReference type="Proteomes" id="UP000571854">
    <property type="component" value="Unassembled WGS sequence"/>
</dbReference>
<reference evidence="10" key="1">
    <citation type="journal article" date="2018" name="Genome Announc.">
        <title>Complete Genome Sequence of the Methanococcus maripaludis Type Strain JJ (DSM 2067), a Model for Selenoprotein Synthesis in Archaea.</title>
        <authorList>
            <person name="Poehlein A."/>
            <person name="Heym D."/>
            <person name="Quitzke V."/>
            <person name="Fersch J."/>
            <person name="Daniel R."/>
            <person name="Rother M."/>
        </authorList>
    </citation>
    <scope>NUCLEOTIDE SEQUENCE [LARGE SCALE GENOMIC DNA]</scope>
    <source>
        <strain evidence="10">DSM 2067</strain>
    </source>
</reference>
<accession>A0A2L1CAQ4</accession>
<evidence type="ECO:0000313" key="9">
    <source>
        <dbReference type="EMBL" id="MBP2219112.1"/>
    </source>
</evidence>
<evidence type="ECO:0000313" key="8">
    <source>
        <dbReference type="EMBL" id="MBM7409782.1"/>
    </source>
</evidence>
<dbReference type="GO" id="GO:0042254">
    <property type="term" value="P:ribosome biogenesis"/>
    <property type="evidence" value="ECO:0007669"/>
    <property type="project" value="InterPro"/>
</dbReference>
<dbReference type="Pfam" id="PF04410">
    <property type="entry name" value="Gar1"/>
    <property type="match status" value="1"/>
</dbReference>
<dbReference type="EMBL" id="CP026606">
    <property type="protein sequence ID" value="AVB76452.1"/>
    <property type="molecule type" value="Genomic_DNA"/>
</dbReference>
<dbReference type="InterPro" id="IPR009000">
    <property type="entry name" value="Transl_B-barrel_sf"/>
</dbReference>
<dbReference type="EMBL" id="JACHED010000004">
    <property type="protein sequence ID" value="MBB6497723.1"/>
    <property type="molecule type" value="Genomic_DNA"/>
</dbReference>
<sequence length="93" mass="10837">MEKIKILHRTPKGKIIGRVKKQPRFNSPVGIKLKDRVKKIGKIYDVFGPVEEPYVKIIPYSEDDAEKTLESDNVFVMNEQSKKQSKPRKKGRR</sequence>
<dbReference type="EMBL" id="JACDUH010000004">
    <property type="protein sequence ID" value="MBA2851888.1"/>
    <property type="molecule type" value="Genomic_DNA"/>
</dbReference>
<dbReference type="Proteomes" id="UP000239462">
    <property type="component" value="Chromosome"/>
</dbReference>
<dbReference type="EMBL" id="JAFBBC010000002">
    <property type="protein sequence ID" value="MBM7409782.1"/>
    <property type="molecule type" value="Genomic_DNA"/>
</dbReference>
<evidence type="ECO:0000313" key="5">
    <source>
        <dbReference type="EMBL" id="MBB6068346.1"/>
    </source>
</evidence>
<dbReference type="NCBIfam" id="NF009630">
    <property type="entry name" value="PRK13149.2-1"/>
    <property type="match status" value="1"/>
</dbReference>
<reference evidence="9" key="5">
    <citation type="submission" date="2021-03" db="EMBL/GenBank/DDBJ databases">
        <title>Genomic Encyclopedia of Type Strains, Phase IV (KMG-IV): sequencing the most valuable type-strain genomes for metagenomic binning, comparative biology and taxonomic classification.</title>
        <authorList>
            <person name="Goeker M."/>
        </authorList>
    </citation>
    <scope>NUCLEOTIDE SEQUENCE</scope>
    <source>
        <strain evidence="9">DSM 2771</strain>
    </source>
</reference>
<evidence type="ECO:0000313" key="6">
    <source>
        <dbReference type="EMBL" id="MBB6497723.1"/>
    </source>
</evidence>
<dbReference type="EMBL" id="JAGINF010000002">
    <property type="protein sequence ID" value="MBP2219112.1"/>
    <property type="molecule type" value="Genomic_DNA"/>
</dbReference>
<evidence type="ECO:0000313" key="12">
    <source>
        <dbReference type="Proteomes" id="UP000564425"/>
    </source>
</evidence>
<evidence type="ECO:0000313" key="3">
    <source>
        <dbReference type="EMBL" id="MBA2851888.1"/>
    </source>
</evidence>
<gene>
    <name evidence="7" type="ORF">H0S71_08770</name>
    <name evidence="8" type="ORF">HNP85_001477</name>
    <name evidence="3" type="ORF">HNP86_002051</name>
    <name evidence="2" type="ORF">HNP88_000016</name>
    <name evidence="4" type="ORF">HNP93_001864</name>
    <name evidence="6" type="ORF">HNP96_001771</name>
    <name evidence="5" type="ORF">HNP97_001859</name>
    <name evidence="9" type="ORF">J2745_000589</name>
    <name evidence="1" type="ORF">MMJJ_10540</name>
</gene>
<dbReference type="GeneID" id="10981463"/>
<dbReference type="InterPro" id="IPR038664">
    <property type="entry name" value="Gar1/Naf1_Cbf5-bd_sf"/>
</dbReference>
<dbReference type="EMBL" id="JACCQJ010000004">
    <property type="protein sequence ID" value="MBG0769973.1"/>
    <property type="molecule type" value="Genomic_DNA"/>
</dbReference>
<dbReference type="Proteomes" id="UP000742560">
    <property type="component" value="Unassembled WGS sequence"/>
</dbReference>
<dbReference type="Proteomes" id="UP000722095">
    <property type="component" value="Unassembled WGS sequence"/>
</dbReference>
<proteinExistence type="predicted"/>
<dbReference type="Proteomes" id="UP000558015">
    <property type="component" value="Unassembled WGS sequence"/>
</dbReference>
<dbReference type="EMBL" id="JACDUN010000001">
    <property type="protein sequence ID" value="MBA2859163.1"/>
    <property type="molecule type" value="Genomic_DNA"/>
</dbReference>
<dbReference type="EMBL" id="JACHIQ010000003">
    <property type="protein sequence ID" value="MBB6068346.1"/>
    <property type="molecule type" value="Genomic_DNA"/>
</dbReference>
<evidence type="ECO:0000313" key="13">
    <source>
        <dbReference type="Proteomes" id="UP000571854"/>
    </source>
</evidence>
<evidence type="ECO:0000313" key="7">
    <source>
        <dbReference type="EMBL" id="MBG0769973.1"/>
    </source>
</evidence>
<dbReference type="GO" id="GO:0001522">
    <property type="term" value="P:pseudouridine synthesis"/>
    <property type="evidence" value="ECO:0007669"/>
    <property type="project" value="InterPro"/>
</dbReference>
<evidence type="ECO:0000313" key="14">
    <source>
        <dbReference type="Proteomes" id="UP000584706"/>
    </source>
</evidence>
<evidence type="ECO:0000313" key="10">
    <source>
        <dbReference type="Proteomes" id="UP000239462"/>
    </source>
</evidence>
<evidence type="ECO:0000313" key="2">
    <source>
        <dbReference type="EMBL" id="MBA2845832.1"/>
    </source>
</evidence>
<evidence type="ECO:0000313" key="1">
    <source>
        <dbReference type="EMBL" id="AVB76452.1"/>
    </source>
</evidence>
<dbReference type="RefSeq" id="WP_011169986.1">
    <property type="nucleotide sequence ID" value="NZ_BAAABJ010000001.1"/>
</dbReference>
<dbReference type="Proteomes" id="UP000564425">
    <property type="component" value="Unassembled WGS sequence"/>
</dbReference>
<protein>
    <submittedName>
        <fullName evidence="1">H/ACA RNA-protein complex component Gar1</fullName>
    </submittedName>
    <submittedName>
        <fullName evidence="7">H/ACA RNA-protein complex protein Gar1</fullName>
    </submittedName>
    <submittedName>
        <fullName evidence="2">RNA-binding protein</fullName>
    </submittedName>
</protein>
<reference evidence="1" key="2">
    <citation type="submission" date="2018-02" db="EMBL/GenBank/DDBJ databases">
        <title>Complete genome sequence of the Methanococcus maripaludis type strain JJ (DSM 2067), a model for selenoprotein synthesis in Archaea.</title>
        <authorList>
            <person name="Poehlein A."/>
            <person name="Heym D."/>
            <person name="Quitzke V."/>
            <person name="Fersch J."/>
            <person name="Daniel R."/>
            <person name="Rother M."/>
        </authorList>
    </citation>
    <scope>NUCLEOTIDE SEQUENCE [LARGE SCALE GENOMIC DNA]</scope>
    <source>
        <strain evidence="1">DSM 2067</strain>
    </source>
</reference>
<dbReference type="SUPFAM" id="SSF50447">
    <property type="entry name" value="Translation proteins"/>
    <property type="match status" value="1"/>
</dbReference>
<dbReference type="Proteomes" id="UP000584706">
    <property type="component" value="Unassembled WGS sequence"/>
</dbReference>
<evidence type="ECO:0000313" key="4">
    <source>
        <dbReference type="EMBL" id="MBA2859163.1"/>
    </source>
</evidence>
<dbReference type="Gene3D" id="2.40.10.230">
    <property type="entry name" value="Probable tRNA pseudouridine synthase domain"/>
    <property type="match status" value="1"/>
</dbReference>
<reference evidence="7" key="4">
    <citation type="submission" date="2020-07" db="EMBL/GenBank/DDBJ databases">
        <title>Severe corrosion of carbon steel in oil field produced water can be linked to methanogenic archaea containing a special type of NiFe hydrogenase.</title>
        <authorList>
            <person name="Lahme S."/>
            <person name="Mand J."/>
            <person name="Longwell J."/>
            <person name="Smith R."/>
            <person name="Enning D."/>
        </authorList>
    </citation>
    <scope>NUCLEOTIDE SEQUENCE</scope>
    <source>
        <strain evidence="7">MIC098Bin5</strain>
    </source>
</reference>
<dbReference type="OMA" id="FVMNEQP"/>
<dbReference type="InterPro" id="IPR007504">
    <property type="entry name" value="H/ACA_rnp_Gar1/Naf1"/>
</dbReference>